<dbReference type="PROSITE" id="PS00122">
    <property type="entry name" value="CARBOXYLESTERASE_B_1"/>
    <property type="match status" value="1"/>
</dbReference>
<feature type="signal peptide" evidence="3">
    <location>
        <begin position="1"/>
        <end position="19"/>
    </location>
</feature>
<protein>
    <recommendedName>
        <fullName evidence="3">Carboxylic ester hydrolase</fullName>
        <ecNumber evidence="3">3.1.1.-</ecNumber>
    </recommendedName>
</protein>
<evidence type="ECO:0000313" key="5">
    <source>
        <dbReference type="EMBL" id="KAL0482795.1"/>
    </source>
</evidence>
<gene>
    <name evidence="5" type="ORF">AKO1_014237</name>
</gene>
<feature type="chain" id="PRO_5043087595" description="Carboxylic ester hydrolase" evidence="3">
    <location>
        <begin position="20"/>
        <end position="568"/>
    </location>
</feature>
<dbReference type="EMBL" id="JAOPGA020000891">
    <property type="protein sequence ID" value="KAL0482795.1"/>
    <property type="molecule type" value="Genomic_DNA"/>
</dbReference>
<evidence type="ECO:0000313" key="6">
    <source>
        <dbReference type="Proteomes" id="UP001431209"/>
    </source>
</evidence>
<keyword evidence="6" id="KW-1185">Reference proteome</keyword>
<accession>A0AAW2Z016</accession>
<evidence type="ECO:0000256" key="3">
    <source>
        <dbReference type="RuleBase" id="RU361235"/>
    </source>
</evidence>
<dbReference type="SUPFAM" id="SSF53474">
    <property type="entry name" value="alpha/beta-Hydrolases"/>
    <property type="match status" value="1"/>
</dbReference>
<reference evidence="5 6" key="1">
    <citation type="submission" date="2024-03" db="EMBL/GenBank/DDBJ databases">
        <title>The Acrasis kona genome and developmental transcriptomes reveal deep origins of eukaryotic multicellular pathways.</title>
        <authorList>
            <person name="Sheikh S."/>
            <person name="Fu C.-J."/>
            <person name="Brown M.W."/>
            <person name="Baldauf S.L."/>
        </authorList>
    </citation>
    <scope>NUCLEOTIDE SEQUENCE [LARGE SCALE GENOMIC DNA]</scope>
    <source>
        <strain evidence="5 6">ATCC MYA-3509</strain>
    </source>
</reference>
<sequence length="568" mass="63153">MVMLIAVQLWFLLIVGTLALEISTHCGNVSGIYNQDLSSYAFLGIPYAKSTAGKQRWKVPEPLTKSDKSCWSGTYTAGQFGPMCPQISIIGYPIGDENCLSLNIWSANTNSMNLLPVMVFIHGGSLVQESSFTPIHLAHKMVRGNKVVSVSINYRLGPLGFLATESISKARGGTIDSPSGNYGIMDQILALQWVNHNIKQFGGNPDDITVYGQSSGGTSVLILLSSPLFISKNPFSNKVHPLFKKAISMSGSVVIDTPLKVAQSDNHFIVQRTHCKGLPLDKELDCLYELPASELVKASLSDTSLYPYWNNATYNSALPLPEIYQPGIAIVDGYVLKDSVLNSLSDSRNPSSGVPVVVGTMAQELDITTPIDLSAVSHMKLDQYKQFLLNWPSFNEKIVSEIMNLYQIQDYQNKNDKHLLTFASDIKVACGNIVASNSIASVNLSRPVYFYNSPQSFRDPVLFAPYKTKYAFHLLDLVLLFKLYDMFPTTITPDIVKCSDVLFDSFCYFAKHGMMPKDSFWKEFGSIDREYHANIIHGDGSTTTTNFKKSECRFYQSLGWDKQWWKGQ</sequence>
<evidence type="ECO:0000256" key="2">
    <source>
        <dbReference type="ARBA" id="ARBA00022801"/>
    </source>
</evidence>
<comment type="caution">
    <text evidence="5">The sequence shown here is derived from an EMBL/GenBank/DDBJ whole genome shotgun (WGS) entry which is preliminary data.</text>
</comment>
<name>A0AAW2Z016_9EUKA</name>
<dbReference type="AlphaFoldDB" id="A0AAW2Z016"/>
<dbReference type="GO" id="GO:0016787">
    <property type="term" value="F:hydrolase activity"/>
    <property type="evidence" value="ECO:0007669"/>
    <property type="project" value="UniProtKB-KW"/>
</dbReference>
<feature type="domain" description="Carboxylesterase type B" evidence="4">
    <location>
        <begin position="21"/>
        <end position="554"/>
    </location>
</feature>
<proteinExistence type="inferred from homology"/>
<keyword evidence="2 3" id="KW-0378">Hydrolase</keyword>
<keyword evidence="3" id="KW-0732">Signal</keyword>
<evidence type="ECO:0000259" key="4">
    <source>
        <dbReference type="Pfam" id="PF00135"/>
    </source>
</evidence>
<dbReference type="Gene3D" id="3.40.50.1820">
    <property type="entry name" value="alpha/beta hydrolase"/>
    <property type="match status" value="1"/>
</dbReference>
<organism evidence="5 6">
    <name type="scientific">Acrasis kona</name>
    <dbReference type="NCBI Taxonomy" id="1008807"/>
    <lineage>
        <taxon>Eukaryota</taxon>
        <taxon>Discoba</taxon>
        <taxon>Heterolobosea</taxon>
        <taxon>Tetramitia</taxon>
        <taxon>Eutetramitia</taxon>
        <taxon>Acrasidae</taxon>
        <taxon>Acrasis</taxon>
    </lineage>
</organism>
<dbReference type="InterPro" id="IPR002018">
    <property type="entry name" value="CarbesteraseB"/>
</dbReference>
<dbReference type="EC" id="3.1.1.-" evidence="3"/>
<dbReference type="PANTHER" id="PTHR11559">
    <property type="entry name" value="CARBOXYLESTERASE"/>
    <property type="match status" value="1"/>
</dbReference>
<evidence type="ECO:0000256" key="1">
    <source>
        <dbReference type="ARBA" id="ARBA00005964"/>
    </source>
</evidence>
<dbReference type="InterPro" id="IPR029058">
    <property type="entry name" value="AB_hydrolase_fold"/>
</dbReference>
<dbReference type="Pfam" id="PF00135">
    <property type="entry name" value="COesterase"/>
    <property type="match status" value="1"/>
</dbReference>
<dbReference type="InterPro" id="IPR050309">
    <property type="entry name" value="Type-B_Carboxylest/Lipase"/>
</dbReference>
<comment type="similarity">
    <text evidence="1 3">Belongs to the type-B carboxylesterase/lipase family.</text>
</comment>
<dbReference type="Proteomes" id="UP001431209">
    <property type="component" value="Unassembled WGS sequence"/>
</dbReference>
<dbReference type="InterPro" id="IPR019826">
    <property type="entry name" value="Carboxylesterase_B_AS"/>
</dbReference>